<feature type="coiled-coil region" evidence="1">
    <location>
        <begin position="103"/>
        <end position="151"/>
    </location>
</feature>
<reference evidence="3 4" key="1">
    <citation type="submission" date="2019-01" db="EMBL/GenBank/DDBJ databases">
        <authorList>
            <person name="Sayadi A."/>
        </authorList>
    </citation>
    <scope>NUCLEOTIDE SEQUENCE [LARGE SCALE GENOMIC DNA]</scope>
</reference>
<dbReference type="EMBL" id="CAACVG010011398">
    <property type="protein sequence ID" value="VEN57977.1"/>
    <property type="molecule type" value="Genomic_DNA"/>
</dbReference>
<feature type="compositionally biased region" description="Polar residues" evidence="2">
    <location>
        <begin position="1472"/>
        <end position="1510"/>
    </location>
</feature>
<dbReference type="GO" id="GO:0005813">
    <property type="term" value="C:centrosome"/>
    <property type="evidence" value="ECO:0007669"/>
    <property type="project" value="InterPro"/>
</dbReference>
<feature type="coiled-coil region" evidence="1">
    <location>
        <begin position="894"/>
        <end position="961"/>
    </location>
</feature>
<evidence type="ECO:0000313" key="3">
    <source>
        <dbReference type="EMBL" id="VEN57977.1"/>
    </source>
</evidence>
<evidence type="ECO:0000256" key="1">
    <source>
        <dbReference type="SAM" id="Coils"/>
    </source>
</evidence>
<feature type="compositionally biased region" description="Basic and acidic residues" evidence="2">
    <location>
        <begin position="2008"/>
        <end position="2020"/>
    </location>
</feature>
<feature type="region of interest" description="Disordered" evidence="2">
    <location>
        <begin position="1172"/>
        <end position="1216"/>
    </location>
</feature>
<feature type="compositionally biased region" description="Basic and acidic residues" evidence="2">
    <location>
        <begin position="34"/>
        <end position="54"/>
    </location>
</feature>
<feature type="compositionally biased region" description="Basic and acidic residues" evidence="2">
    <location>
        <begin position="527"/>
        <end position="548"/>
    </location>
</feature>
<feature type="region of interest" description="Disordered" evidence="2">
    <location>
        <begin position="1357"/>
        <end position="1391"/>
    </location>
</feature>
<dbReference type="PANTHER" id="PTHR13958:SF3">
    <property type="entry name" value="CAP-GLY DOMAIN-CONTAINING PROTEIN-RELATED"/>
    <property type="match status" value="1"/>
</dbReference>
<feature type="compositionally biased region" description="Polar residues" evidence="2">
    <location>
        <begin position="1441"/>
        <end position="1462"/>
    </location>
</feature>
<sequence>MEEIDDVNKRILKNRNETEKLKAELQDLINEGLGLREKPKLQQQNESKDVKDPPPNKVQIIKAFDGQSSSHIVKKGKMPLVPSKECLKKEKTYNVEEAREYIKKQRQKRLEQLKSNIKDNKQQTEIKQKKLQELHKKAIELVQKNVDANRRSRSKSRDRTDYIRLDIDHLPRSKSASKMSSIKNEQPENVMHQVYLNKCMSQGDVSKKAETPESKFMKISKIKEIPESKCVKVLQNITLVSDCNLEQKAQETENELSPRDTKQDVECDNIRMSKETQTTKPEKMFPKWLQETPIESSPHNVINTFRKKLEYAATCPKLNKNIGAQNSISHRTGQEIPELKLSATPKCLNLDPKTVEHFELKCSGSPSRSNLSESESDTSKNIPDISSESGASLKKITKSLKNNAFSDVSLSINTYNVDNMQLKKGTSLTIKSESPVVIITDEDGYCFNHQALEDRKKSIISLGSPEGQGYISSKNKASSSIKTDTQFTPTHSKNIPNLKSKSNKATPQDSDSSKSYQKSPSQTSRASSKENKISELIKTDPTRSNDSRNKHHCQKSPSQVSTASFKEQKNLELRKTDLSQSSGKNDCRKSPSLISKSSCKEHKNSDLKKNNSTHSLQRPDIFVNTKRGSGSHCIGTYLFEENETSEAPVSGSDISTEISTNHSKIELSSDKDTNTERNSNKTNAAEILPLKEPTVSLSTIDKNSVLHDDDKSRVLKNICVRTNRQDENPNEIHLKFEAEIHLLNDFNESLRQFVEVEKAFETLKNNSVNKKYLATKNTQTSAKSLENSEHLNKENSIIYSVNYSRGSINEAPVLSALESSDSSIILTGLELSNIDISNKSSSVKSCVEKLDLVNSCEDHFTKISLNLFEQLIKDEDARLENLKTILKIREQALLDRTKGELAWLEIQRKHLKETGKLQEASTIKKKQRGILLNLQKERNEMQRLKQMQKSASAERKTALKEQSKQLRKQLVTTNMFSKMKINTPRERRLSGPIKVIQSKTESIRSETSMSRISSDREKEVYSIASHQSIVSRVSEYSEIEASSKAIESEVENKQAFIRKNLLMKEAALSKRRKAAEELLQCHQKLLEEEKRVVELESMAKSIICPKNDVTKKRKTWSVPTPISVPKQSDKTSVEYASDFEVESIVEAVDQNIKDLMSDFSKVQDNISMLGISKSSKSDDENREEENSVIETKKLNKTSTGTISSISSSANGSVVPDHSERLSKTFCARMSEAPSYIDDGLSIHTIREEHSVVPEISEKISSLLLSPKSEEKNSTTPEVSEKVSQPYNNASDASAPRVSEHIHEKVPSSIRETSDVPEISEKLTKSRDARLDTSSNKISQNIVSKHSQVMENTGISEKISESPNDETNISDNVFSSKSSTVSEFPEKPFESQRTIKSDIASVSKTSVKLSEEILNSLQGHGGTSNTGSTVSLHISSKELQETENLSNTSKPKANSHSTNLISSEESDKKRTKSMSTHDISESLSSAQGQNDASKMSNSAAFPHSSNKTLSIKSEDKIPVVPENVEKQSDSLSVIEDLSHALETKAGLHSSDKIVYKRSGEDRSQSTTNDEITEDISNVLQEERDKASQLLSAAASIHRSEKSSPEEGTTDISGVPELIEEIDNSAKSNATSHHSEETMHKDSIKKTHVVPDSSLVASNVIKLNNSVLSTPEIMPKMSAEPSSNELSGKLSELSRIDSKELKETKTSQTLSNISSAELNGDILATLADDIVQSDCTSNSATNKTQFSPDEIIEELSETSCNKDLVENELRDAHETPSNGVVERILETYEVTQGSQDVPNVTEENNVLPLETSCISTEFLSKNGGELAPKSRISGIIEEALQEVYGMDETLYKYFKRNSAEATGTEENENDSKSIDIEKSELVDQKVEIVSKAEQEKHLPYQSEEQLQKDEEIITEEAADSLQDRKLVEGIPEKKESFITETNEKTCEKIIDVVVDDDKGWSRAELRESELKDIIHKAVKEGLFSVLESATNLNSALEGSISEHFPKTADEHKMTELRSRSAEETNVPYDSDETEQKSLIEKDSLKETDIDEELSLDASEEHDIITSLTVHDNISDTSISKSTSNKGILDLSYGAVEASFTKEEINSYEEKEQDSLSPQNDEDPANVEEVCSVSQEAVKSVDVKKRVLEIMTDANLTRGDKSPRLQDIYTTTYDLASPTNSPEYGSPIDVNKNTTPVSLFGEEAEEIFKKQLAIEQEIKAITEQQQKEQQLPFLFVREIPNKPPPPYTPPSSLPPVPPVQPIVPTRDEIDEITKYASKILYKAHLGGKLEKVTISDSTLNLIGTTISKDRYRFVFDLCKEICRWHYEQFEESACPSWLKVTRKPKLAVEKPLDVGGLEKHMTKKLRELYGYEKPIVRENAIIKWCKKKRNHIDEILITESLQEESQWTTFEKDDRLVMDQVTNEIMNMLLIKETEEVFRNVFCRRIL</sequence>
<feature type="compositionally biased region" description="Polar residues" evidence="2">
    <location>
        <begin position="1357"/>
        <end position="1381"/>
    </location>
</feature>
<dbReference type="OrthoDB" id="306254at2759"/>
<evidence type="ECO:0000256" key="2">
    <source>
        <dbReference type="SAM" id="MobiDB-lite"/>
    </source>
</evidence>
<organism evidence="3 4">
    <name type="scientific">Callosobruchus maculatus</name>
    <name type="common">Southern cowpea weevil</name>
    <name type="synonym">Pulse bruchid</name>
    <dbReference type="NCBI Taxonomy" id="64391"/>
    <lineage>
        <taxon>Eukaryota</taxon>
        <taxon>Metazoa</taxon>
        <taxon>Ecdysozoa</taxon>
        <taxon>Arthropoda</taxon>
        <taxon>Hexapoda</taxon>
        <taxon>Insecta</taxon>
        <taxon>Pterygota</taxon>
        <taxon>Neoptera</taxon>
        <taxon>Endopterygota</taxon>
        <taxon>Coleoptera</taxon>
        <taxon>Polyphaga</taxon>
        <taxon>Cucujiformia</taxon>
        <taxon>Chrysomeloidea</taxon>
        <taxon>Chrysomelidae</taxon>
        <taxon>Bruchinae</taxon>
        <taxon>Bruchini</taxon>
        <taxon>Callosobruchus</taxon>
    </lineage>
</organism>
<feature type="compositionally biased region" description="Polar residues" evidence="2">
    <location>
        <begin position="1273"/>
        <end position="1291"/>
    </location>
</feature>
<dbReference type="GO" id="GO:0008017">
    <property type="term" value="F:microtubule binding"/>
    <property type="evidence" value="ECO:0007669"/>
    <property type="project" value="InterPro"/>
</dbReference>
<dbReference type="Proteomes" id="UP000410492">
    <property type="component" value="Unassembled WGS sequence"/>
</dbReference>
<keyword evidence="4" id="KW-1185">Reference proteome</keyword>
<gene>
    <name evidence="3" type="ORF">CALMAC_LOCUS16463</name>
</gene>
<feature type="region of interest" description="Disordered" evidence="2">
    <location>
        <begin position="1582"/>
        <end position="1611"/>
    </location>
</feature>
<feature type="region of interest" description="Disordered" evidence="2">
    <location>
        <begin position="361"/>
        <end position="387"/>
    </location>
</feature>
<feature type="region of interest" description="Disordered" evidence="2">
    <location>
        <begin position="1623"/>
        <end position="1642"/>
    </location>
</feature>
<feature type="compositionally biased region" description="Basic and acidic residues" evidence="2">
    <location>
        <begin position="566"/>
        <end position="577"/>
    </location>
</feature>
<accession>A0A653DF43</accession>
<name>A0A653DF43_CALMS</name>
<feature type="compositionally biased region" description="Polar residues" evidence="2">
    <location>
        <begin position="555"/>
        <end position="565"/>
    </location>
</feature>
<feature type="region of interest" description="Disordered" evidence="2">
    <location>
        <begin position="32"/>
        <end position="56"/>
    </location>
</feature>
<feature type="compositionally biased region" description="Polar residues" evidence="2">
    <location>
        <begin position="652"/>
        <end position="662"/>
    </location>
</feature>
<feature type="region of interest" description="Disordered" evidence="2">
    <location>
        <begin position="1437"/>
        <end position="1513"/>
    </location>
</feature>
<dbReference type="InterPro" id="IPR028750">
    <property type="entry name" value="CEP350/CC187"/>
</dbReference>
<feature type="compositionally biased region" description="Basic and acidic residues" evidence="2">
    <location>
        <begin position="1318"/>
        <end position="1330"/>
    </location>
</feature>
<feature type="compositionally biased region" description="Low complexity" evidence="2">
    <location>
        <begin position="363"/>
        <end position="373"/>
    </location>
</feature>
<proteinExistence type="predicted"/>
<feature type="compositionally biased region" description="Low complexity" evidence="2">
    <location>
        <begin position="507"/>
        <end position="524"/>
    </location>
</feature>
<feature type="compositionally biased region" description="Basic and acidic residues" evidence="2">
    <location>
        <begin position="2102"/>
        <end position="2111"/>
    </location>
</feature>
<feature type="region of interest" description="Disordered" evidence="2">
    <location>
        <begin position="1266"/>
        <end position="1331"/>
    </location>
</feature>
<evidence type="ECO:0000313" key="4">
    <source>
        <dbReference type="Proteomes" id="UP000410492"/>
    </source>
</evidence>
<protein>
    <recommendedName>
        <fullName evidence="5">Centrosome-associated protein 350</fullName>
    </recommendedName>
</protein>
<feature type="compositionally biased region" description="Basic and acidic residues" evidence="2">
    <location>
        <begin position="663"/>
        <end position="679"/>
    </location>
</feature>
<feature type="coiled-coil region" evidence="1">
    <location>
        <begin position="4"/>
        <end position="31"/>
    </location>
</feature>
<dbReference type="GO" id="GO:0034453">
    <property type="term" value="P:microtubule anchoring"/>
    <property type="evidence" value="ECO:0007669"/>
    <property type="project" value="InterPro"/>
</dbReference>
<feature type="region of interest" description="Disordered" evidence="2">
    <location>
        <begin position="2102"/>
        <end position="2123"/>
    </location>
</feature>
<keyword evidence="1" id="KW-0175">Coiled coil</keyword>
<dbReference type="PANTHER" id="PTHR13958">
    <property type="entry name" value="CENTROSOME-ASSOCIATED PROTEIN 350"/>
    <property type="match status" value="1"/>
</dbReference>
<feature type="region of interest" description="Disordered" evidence="2">
    <location>
        <begin position="469"/>
        <end position="623"/>
    </location>
</feature>
<evidence type="ECO:0008006" key="5">
    <source>
        <dbReference type="Google" id="ProtNLM"/>
    </source>
</evidence>
<feature type="compositionally biased region" description="Basic and acidic residues" evidence="2">
    <location>
        <begin position="1631"/>
        <end position="1642"/>
    </location>
</feature>
<feature type="region of interest" description="Disordered" evidence="2">
    <location>
        <begin position="2008"/>
        <end position="2033"/>
    </location>
</feature>
<feature type="compositionally biased region" description="Low complexity" evidence="2">
    <location>
        <begin position="471"/>
        <end position="482"/>
    </location>
</feature>
<feature type="compositionally biased region" description="Basic and acidic residues" evidence="2">
    <location>
        <begin position="598"/>
        <end position="609"/>
    </location>
</feature>
<feature type="region of interest" description="Disordered" evidence="2">
    <location>
        <begin position="644"/>
        <end position="683"/>
    </location>
</feature>
<feature type="compositionally biased region" description="Low complexity" evidence="2">
    <location>
        <begin position="1197"/>
        <end position="1208"/>
    </location>
</feature>
<feature type="compositionally biased region" description="Polar residues" evidence="2">
    <location>
        <begin position="483"/>
        <end position="506"/>
    </location>
</feature>